<dbReference type="PANTHER" id="PTHR46771:SF5">
    <property type="entry name" value="DETERIN"/>
    <property type="match status" value="1"/>
</dbReference>
<dbReference type="EMBL" id="CH991545">
    <property type="protein sequence ID" value="EDQ91520.1"/>
    <property type="molecule type" value="Genomic_DNA"/>
</dbReference>
<dbReference type="STRING" id="81824.A9UTM5"/>
<dbReference type="GO" id="GO:0046872">
    <property type="term" value="F:metal ion binding"/>
    <property type="evidence" value="ECO:0007669"/>
    <property type="project" value="UniProtKB-KW"/>
</dbReference>
<sequence length="285" mass="31256">MDEFLETTELGTSMHLYENRVSSFGDLWPLSRRRKCNPKNLAKTGFYHTGNVNSPDATVCFMCDKELADWDPKDDPSKEHRKHAPACPFLNLDLAESRRATFKCWKEGILDATVEQSVRAARDAEAARETTPEPSEAEASASADDDATEFSNKLNDMEEGSNKLAQKAEEDTRATPTKSPANEVDTVQRSAKTIARAKRDTPSTQSEPAVQSEDVQDSTKSARAGSQPTAKKLDAPDVQDMTMAEFFDAKKAEKLHAIVQAGEARLAAFRAAAADTRAQLVAMLA</sequence>
<feature type="compositionally biased region" description="Polar residues" evidence="3">
    <location>
        <begin position="174"/>
        <end position="191"/>
    </location>
</feature>
<accession>A9UTM5</accession>
<dbReference type="PANTHER" id="PTHR46771">
    <property type="entry name" value="DETERIN"/>
    <property type="match status" value="1"/>
</dbReference>
<organism evidence="4 5">
    <name type="scientific">Monosiga brevicollis</name>
    <name type="common">Choanoflagellate</name>
    <dbReference type="NCBI Taxonomy" id="81824"/>
    <lineage>
        <taxon>Eukaryota</taxon>
        <taxon>Choanoflagellata</taxon>
        <taxon>Craspedida</taxon>
        <taxon>Salpingoecidae</taxon>
        <taxon>Monosiga</taxon>
    </lineage>
</organism>
<protein>
    <submittedName>
        <fullName evidence="4">Uncharacterized protein</fullName>
    </submittedName>
</protein>
<dbReference type="KEGG" id="mbr:MONBRDRAFT_6365"/>
<feature type="region of interest" description="Disordered" evidence="3">
    <location>
        <begin position="121"/>
        <end position="237"/>
    </location>
</feature>
<dbReference type="Gene3D" id="1.10.1170.10">
    <property type="entry name" value="Inhibitor Of Apoptosis Protein (2mihbC-IAP-1), Chain A"/>
    <property type="match status" value="1"/>
</dbReference>
<keyword evidence="1" id="KW-0479">Metal-binding</keyword>
<dbReference type="SMART" id="SM00238">
    <property type="entry name" value="BIR"/>
    <property type="match status" value="1"/>
</dbReference>
<evidence type="ECO:0000256" key="3">
    <source>
        <dbReference type="SAM" id="MobiDB-lite"/>
    </source>
</evidence>
<reference evidence="4 5" key="1">
    <citation type="journal article" date="2008" name="Nature">
        <title>The genome of the choanoflagellate Monosiga brevicollis and the origin of metazoans.</title>
        <authorList>
            <consortium name="JGI Sequencing"/>
            <person name="King N."/>
            <person name="Westbrook M.J."/>
            <person name="Young S.L."/>
            <person name="Kuo A."/>
            <person name="Abedin M."/>
            <person name="Chapman J."/>
            <person name="Fairclough S."/>
            <person name="Hellsten U."/>
            <person name="Isogai Y."/>
            <person name="Letunic I."/>
            <person name="Marr M."/>
            <person name="Pincus D."/>
            <person name="Putnam N."/>
            <person name="Rokas A."/>
            <person name="Wright K.J."/>
            <person name="Zuzow R."/>
            <person name="Dirks W."/>
            <person name="Good M."/>
            <person name="Goodstein D."/>
            <person name="Lemons D."/>
            <person name="Li W."/>
            <person name="Lyons J.B."/>
            <person name="Morris A."/>
            <person name="Nichols S."/>
            <person name="Richter D.J."/>
            <person name="Salamov A."/>
            <person name="Bork P."/>
            <person name="Lim W.A."/>
            <person name="Manning G."/>
            <person name="Miller W.T."/>
            <person name="McGinnis W."/>
            <person name="Shapiro H."/>
            <person name="Tjian R."/>
            <person name="Grigoriev I.V."/>
            <person name="Rokhsar D."/>
        </authorList>
    </citation>
    <scope>NUCLEOTIDE SEQUENCE [LARGE SCALE GENOMIC DNA]</scope>
    <source>
        <strain evidence="5">MX1 / ATCC 50154</strain>
    </source>
</reference>
<evidence type="ECO:0000256" key="1">
    <source>
        <dbReference type="ARBA" id="ARBA00022723"/>
    </source>
</evidence>
<dbReference type="Proteomes" id="UP000001357">
    <property type="component" value="Unassembled WGS sequence"/>
</dbReference>
<evidence type="ECO:0000313" key="5">
    <source>
        <dbReference type="Proteomes" id="UP000001357"/>
    </source>
</evidence>
<dbReference type="InParanoid" id="A9UTM5"/>
<feature type="compositionally biased region" description="Low complexity" evidence="3">
    <location>
        <begin position="132"/>
        <end position="142"/>
    </location>
</feature>
<keyword evidence="5" id="KW-1185">Reference proteome</keyword>
<dbReference type="GeneID" id="5888928"/>
<dbReference type="RefSeq" id="XP_001743942.1">
    <property type="nucleotide sequence ID" value="XM_001743890.1"/>
</dbReference>
<evidence type="ECO:0000256" key="2">
    <source>
        <dbReference type="ARBA" id="ARBA00022833"/>
    </source>
</evidence>
<name>A9UTM5_MONBE</name>
<dbReference type="PROSITE" id="PS50143">
    <property type="entry name" value="BIR_REPEAT_2"/>
    <property type="match status" value="1"/>
</dbReference>
<dbReference type="InterPro" id="IPR051190">
    <property type="entry name" value="Baculoviral_IAP"/>
</dbReference>
<gene>
    <name evidence="4" type="ORF">MONBRDRAFT_6365</name>
</gene>
<dbReference type="InterPro" id="IPR001370">
    <property type="entry name" value="BIR_rpt"/>
</dbReference>
<dbReference type="Pfam" id="PF00653">
    <property type="entry name" value="BIR"/>
    <property type="match status" value="1"/>
</dbReference>
<dbReference type="AlphaFoldDB" id="A9UTM5"/>
<feature type="compositionally biased region" description="Basic and acidic residues" evidence="3">
    <location>
        <begin position="121"/>
        <end position="131"/>
    </location>
</feature>
<proteinExistence type="predicted"/>
<feature type="compositionally biased region" description="Polar residues" evidence="3">
    <location>
        <begin position="218"/>
        <end position="229"/>
    </location>
</feature>
<dbReference type="CDD" id="cd00022">
    <property type="entry name" value="BIR"/>
    <property type="match status" value="1"/>
</dbReference>
<evidence type="ECO:0000313" key="4">
    <source>
        <dbReference type="EMBL" id="EDQ91520.1"/>
    </source>
</evidence>
<dbReference type="SUPFAM" id="SSF57924">
    <property type="entry name" value="Inhibitor of apoptosis (IAP) repeat"/>
    <property type="match status" value="1"/>
</dbReference>
<dbReference type="eggNOG" id="KOG1101">
    <property type="taxonomic scope" value="Eukaryota"/>
</dbReference>
<dbReference type="OMA" id="KELEGWD"/>
<keyword evidence="2" id="KW-0862">Zinc</keyword>